<dbReference type="PANTHER" id="PTHR45772">
    <property type="entry name" value="CONSERVED COMPONENT OF ABC TRANSPORTER FOR NATURAL AMINO ACIDS-RELATED"/>
    <property type="match status" value="1"/>
</dbReference>
<sequence length="209" mass="22952">MNQPILECKNVKKSFGGIQATKELNLKLYPAKIIGLIGPNGAGKTTAFNLITGHLKPDSGSITYKGNSITAMAPHRIARMGVRRTWQNLRLFMGMTVEENLLIACQDQPGESLVNTLFLPGLTRIKEAENKEKARKVLQFIELHKKAHVIAADLSYAEQKLLVLGIGLIAESECLLFVFCNSKMQSLAANLCRTLPTSIQKNLGRLHAG</sequence>
<keyword evidence="6" id="KW-1185">Reference proteome</keyword>
<keyword evidence="3 5" id="KW-0067">ATP-binding</keyword>
<dbReference type="PROSITE" id="PS50893">
    <property type="entry name" value="ABC_TRANSPORTER_2"/>
    <property type="match status" value="1"/>
</dbReference>
<dbReference type="Proteomes" id="UP001256827">
    <property type="component" value="Chromosome"/>
</dbReference>
<dbReference type="PANTHER" id="PTHR45772:SF9">
    <property type="entry name" value="CONSERVED COMPONENT OF ABC TRANSPORTER FOR NATURAL AMINO ACIDS"/>
    <property type="match status" value="1"/>
</dbReference>
<evidence type="ECO:0000256" key="2">
    <source>
        <dbReference type="ARBA" id="ARBA00022741"/>
    </source>
</evidence>
<evidence type="ECO:0000256" key="1">
    <source>
        <dbReference type="ARBA" id="ARBA00022448"/>
    </source>
</evidence>
<proteinExistence type="predicted"/>
<dbReference type="SUPFAM" id="SSF52540">
    <property type="entry name" value="P-loop containing nucleoside triphosphate hydrolases"/>
    <property type="match status" value="1"/>
</dbReference>
<keyword evidence="1" id="KW-0813">Transport</keyword>
<dbReference type="RefSeq" id="WP_310763590.1">
    <property type="nucleotide sequence ID" value="NZ_CP134050.1"/>
</dbReference>
<gene>
    <name evidence="5" type="ORF">RGB73_16285</name>
</gene>
<dbReference type="Pfam" id="PF00005">
    <property type="entry name" value="ABC_tran"/>
    <property type="match status" value="1"/>
</dbReference>
<dbReference type="GO" id="GO:0005524">
    <property type="term" value="F:ATP binding"/>
    <property type="evidence" value="ECO:0007669"/>
    <property type="project" value="UniProtKB-KW"/>
</dbReference>
<keyword evidence="2" id="KW-0547">Nucleotide-binding</keyword>
<dbReference type="EMBL" id="CP134050">
    <property type="protein sequence ID" value="WNC12297.1"/>
    <property type="molecule type" value="Genomic_DNA"/>
</dbReference>
<feature type="domain" description="ABC transporter" evidence="4">
    <location>
        <begin position="6"/>
        <end position="206"/>
    </location>
</feature>
<evidence type="ECO:0000313" key="5">
    <source>
        <dbReference type="EMBL" id="WNC12297.1"/>
    </source>
</evidence>
<dbReference type="Gene3D" id="3.40.50.300">
    <property type="entry name" value="P-loop containing nucleotide triphosphate hydrolases"/>
    <property type="match status" value="1"/>
</dbReference>
<reference evidence="5 6" key="1">
    <citation type="submission" date="2023-09" db="EMBL/GenBank/DDBJ databases">
        <title>Complete Genome and Methylome dissection of Bacillus brevis NEB573 original source of BbsI restriction endonuclease.</title>
        <authorList>
            <person name="Fomenkov A."/>
            <person name="Roberts R.D."/>
        </authorList>
    </citation>
    <scope>NUCLEOTIDE SEQUENCE [LARGE SCALE GENOMIC DNA]</scope>
    <source>
        <strain evidence="5 6">NEB573</strain>
    </source>
</reference>
<evidence type="ECO:0000259" key="4">
    <source>
        <dbReference type="PROSITE" id="PS50893"/>
    </source>
</evidence>
<protein>
    <submittedName>
        <fullName evidence="5">ATP-binding cassette domain-containing protein</fullName>
    </submittedName>
</protein>
<accession>A0ABY9SZY0</accession>
<evidence type="ECO:0000313" key="6">
    <source>
        <dbReference type="Proteomes" id="UP001256827"/>
    </source>
</evidence>
<name>A0ABY9SZY0_BREBE</name>
<evidence type="ECO:0000256" key="3">
    <source>
        <dbReference type="ARBA" id="ARBA00022840"/>
    </source>
</evidence>
<dbReference type="InterPro" id="IPR051120">
    <property type="entry name" value="ABC_AA/LPS_Transport"/>
</dbReference>
<dbReference type="InterPro" id="IPR003439">
    <property type="entry name" value="ABC_transporter-like_ATP-bd"/>
</dbReference>
<organism evidence="5 6">
    <name type="scientific">Brevibacillus brevis</name>
    <name type="common">Bacillus brevis</name>
    <dbReference type="NCBI Taxonomy" id="1393"/>
    <lineage>
        <taxon>Bacteria</taxon>
        <taxon>Bacillati</taxon>
        <taxon>Bacillota</taxon>
        <taxon>Bacilli</taxon>
        <taxon>Bacillales</taxon>
        <taxon>Paenibacillaceae</taxon>
        <taxon>Brevibacillus</taxon>
    </lineage>
</organism>
<dbReference type="InterPro" id="IPR027417">
    <property type="entry name" value="P-loop_NTPase"/>
</dbReference>